<reference evidence="2 3" key="1">
    <citation type="submission" date="2017-03" db="EMBL/GenBank/DDBJ databases">
        <title>Genome Survey of Euroglyphus maynei.</title>
        <authorList>
            <person name="Arlian L.G."/>
            <person name="Morgan M.S."/>
            <person name="Rider S.D."/>
        </authorList>
    </citation>
    <scope>NUCLEOTIDE SEQUENCE [LARGE SCALE GENOMIC DNA]</scope>
    <source>
        <strain evidence="2">Arlian Lab</strain>
        <tissue evidence="2">Whole body</tissue>
    </source>
</reference>
<dbReference type="EMBL" id="MUJZ01031364">
    <property type="protein sequence ID" value="OTF77693.1"/>
    <property type="molecule type" value="Genomic_DNA"/>
</dbReference>
<dbReference type="AlphaFoldDB" id="A0A1Y3BCV9"/>
<protein>
    <submittedName>
        <fullName evidence="2">Uncharacterized protein</fullName>
    </submittedName>
</protein>
<sequence>MDVKRASTTQQAASEAKNPLLDLSSMSLLANKIMANHHHHHHQHHHPHQNHHQDFNPFIANHHQHNPSHNSGVIQQTKTLTNIYNNVNGATNANDSIVNHGSQHCKCENTQLVQLLKPFYNSMQIHVDSKQQTP</sequence>
<evidence type="ECO:0000313" key="3">
    <source>
        <dbReference type="Proteomes" id="UP000194236"/>
    </source>
</evidence>
<dbReference type="Proteomes" id="UP000194236">
    <property type="component" value="Unassembled WGS sequence"/>
</dbReference>
<name>A0A1Y3BCV9_EURMA</name>
<evidence type="ECO:0000256" key="1">
    <source>
        <dbReference type="SAM" id="MobiDB-lite"/>
    </source>
</evidence>
<comment type="caution">
    <text evidence="2">The sequence shown here is derived from an EMBL/GenBank/DDBJ whole genome shotgun (WGS) entry which is preliminary data.</text>
</comment>
<evidence type="ECO:0000313" key="2">
    <source>
        <dbReference type="EMBL" id="OTF77693.1"/>
    </source>
</evidence>
<organism evidence="2 3">
    <name type="scientific">Euroglyphus maynei</name>
    <name type="common">Mayne's house dust mite</name>
    <dbReference type="NCBI Taxonomy" id="6958"/>
    <lineage>
        <taxon>Eukaryota</taxon>
        <taxon>Metazoa</taxon>
        <taxon>Ecdysozoa</taxon>
        <taxon>Arthropoda</taxon>
        <taxon>Chelicerata</taxon>
        <taxon>Arachnida</taxon>
        <taxon>Acari</taxon>
        <taxon>Acariformes</taxon>
        <taxon>Sarcoptiformes</taxon>
        <taxon>Astigmata</taxon>
        <taxon>Psoroptidia</taxon>
        <taxon>Analgoidea</taxon>
        <taxon>Pyroglyphidae</taxon>
        <taxon>Pyroglyphinae</taxon>
        <taxon>Euroglyphus</taxon>
    </lineage>
</organism>
<keyword evidence="3" id="KW-1185">Reference proteome</keyword>
<feature type="non-terminal residue" evidence="2">
    <location>
        <position position="134"/>
    </location>
</feature>
<gene>
    <name evidence="2" type="ORF">BLA29_006222</name>
</gene>
<proteinExistence type="predicted"/>
<feature type="region of interest" description="Disordered" evidence="1">
    <location>
        <begin position="37"/>
        <end position="71"/>
    </location>
</feature>
<accession>A0A1Y3BCV9</accession>
<feature type="compositionally biased region" description="Basic residues" evidence="1">
    <location>
        <begin position="37"/>
        <end position="50"/>
    </location>
</feature>